<dbReference type="Proteomes" id="UP000199076">
    <property type="component" value="Unassembled WGS sequence"/>
</dbReference>
<dbReference type="EMBL" id="FNBK01000006">
    <property type="protein sequence ID" value="SDF42952.1"/>
    <property type="molecule type" value="Genomic_DNA"/>
</dbReference>
<dbReference type="STRING" id="660518.SAMN05216218_106111"/>
<feature type="transmembrane region" description="Helical" evidence="1">
    <location>
        <begin position="6"/>
        <end position="26"/>
    </location>
</feature>
<name>A0A1G7L094_9EURY</name>
<reference evidence="3" key="1">
    <citation type="submission" date="2016-10" db="EMBL/GenBank/DDBJ databases">
        <authorList>
            <person name="Varghese N."/>
            <person name="Submissions S."/>
        </authorList>
    </citation>
    <scope>NUCLEOTIDE SEQUENCE [LARGE SCALE GENOMIC DNA]</scope>
    <source>
        <strain evidence="3">IBRC-M 10760</strain>
    </source>
</reference>
<dbReference type="RefSeq" id="WP_092691051.1">
    <property type="nucleotide sequence ID" value="NZ_FNBK01000006.1"/>
</dbReference>
<accession>A0A1G7L094</accession>
<organism evidence="2 3">
    <name type="scientific">Halorientalis regularis</name>
    <dbReference type="NCBI Taxonomy" id="660518"/>
    <lineage>
        <taxon>Archaea</taxon>
        <taxon>Methanobacteriati</taxon>
        <taxon>Methanobacteriota</taxon>
        <taxon>Stenosarchaea group</taxon>
        <taxon>Halobacteria</taxon>
        <taxon>Halobacteriales</taxon>
        <taxon>Haloarculaceae</taxon>
        <taxon>Halorientalis</taxon>
    </lineage>
</organism>
<evidence type="ECO:0000256" key="1">
    <source>
        <dbReference type="SAM" id="Phobius"/>
    </source>
</evidence>
<protein>
    <submittedName>
        <fullName evidence="2">Uncharacterized protein</fullName>
    </submittedName>
</protein>
<proteinExistence type="predicted"/>
<evidence type="ECO:0000313" key="2">
    <source>
        <dbReference type="EMBL" id="SDF42952.1"/>
    </source>
</evidence>
<keyword evidence="1" id="KW-1133">Transmembrane helix</keyword>
<evidence type="ECO:0000313" key="3">
    <source>
        <dbReference type="Proteomes" id="UP000199076"/>
    </source>
</evidence>
<keyword evidence="3" id="KW-1185">Reference proteome</keyword>
<dbReference type="AlphaFoldDB" id="A0A1G7L094"/>
<keyword evidence="1" id="KW-0812">Transmembrane</keyword>
<dbReference type="InterPro" id="IPR055955">
    <property type="entry name" value="DUF7533"/>
</dbReference>
<gene>
    <name evidence="2" type="ORF">SAMN05216218_106111</name>
</gene>
<feature type="transmembrane region" description="Helical" evidence="1">
    <location>
        <begin position="33"/>
        <end position="50"/>
    </location>
</feature>
<keyword evidence="1" id="KW-0472">Membrane</keyword>
<dbReference type="OrthoDB" id="157531at2157"/>
<sequence>MGLGILDTFGLMGAVILAAPVALFGLDKFLSGSRLVGGGFILVAVLMIAAEEYVTKPTDVAADAAQDVASSVVETPEDDDE</sequence>
<dbReference type="Pfam" id="PF24377">
    <property type="entry name" value="DUF7533"/>
    <property type="match status" value="1"/>
</dbReference>